<evidence type="ECO:0000256" key="1">
    <source>
        <dbReference type="SAM" id="MobiDB-lite"/>
    </source>
</evidence>
<evidence type="ECO:0000313" key="2">
    <source>
        <dbReference type="EMBL" id="EFI97319.1"/>
    </source>
</evidence>
<dbReference type="HOGENOM" id="CLU_1846262_0_0_1"/>
<dbReference type="InParanoid" id="D8Q4Z2"/>
<name>D8Q4Z2_SCHCM</name>
<evidence type="ECO:0000313" key="3">
    <source>
        <dbReference type="Proteomes" id="UP000007431"/>
    </source>
</evidence>
<dbReference type="EMBL" id="GL377306">
    <property type="protein sequence ID" value="EFI97319.1"/>
    <property type="molecule type" value="Genomic_DNA"/>
</dbReference>
<sequence>MVPSFMDWETGQSGSSAWLGMRNACILIDSREYIAIPSRVMRRIRPKHKMGKRSPVIARACYAVKRSERSTEESKRVVKDKMDVEIKSEDIRSFKQNEHVVREICEVQSRAHPGKVGPETHLPHPAPASAIFPKKAARN</sequence>
<organism evidence="3">
    <name type="scientific">Schizophyllum commune (strain H4-8 / FGSC 9210)</name>
    <name type="common">Split gill fungus</name>
    <dbReference type="NCBI Taxonomy" id="578458"/>
    <lineage>
        <taxon>Eukaryota</taxon>
        <taxon>Fungi</taxon>
        <taxon>Dikarya</taxon>
        <taxon>Basidiomycota</taxon>
        <taxon>Agaricomycotina</taxon>
        <taxon>Agaricomycetes</taxon>
        <taxon>Agaricomycetidae</taxon>
        <taxon>Agaricales</taxon>
        <taxon>Schizophyllaceae</taxon>
        <taxon>Schizophyllum</taxon>
    </lineage>
</organism>
<proteinExistence type="predicted"/>
<dbReference type="KEGG" id="scm:SCHCO_02542179"/>
<dbReference type="Proteomes" id="UP000007431">
    <property type="component" value="Unassembled WGS sequence"/>
</dbReference>
<accession>D8Q4Z2</accession>
<dbReference type="GeneID" id="9596308"/>
<reference evidence="2 3" key="1">
    <citation type="journal article" date="2010" name="Nat. Biotechnol.">
        <title>Genome sequence of the model mushroom Schizophyllum commune.</title>
        <authorList>
            <person name="Ohm R.A."/>
            <person name="de Jong J.F."/>
            <person name="Lugones L.G."/>
            <person name="Aerts A."/>
            <person name="Kothe E."/>
            <person name="Stajich J.E."/>
            <person name="de Vries R.P."/>
            <person name="Record E."/>
            <person name="Levasseur A."/>
            <person name="Baker S.E."/>
            <person name="Bartholomew K.A."/>
            <person name="Coutinho P.M."/>
            <person name="Erdmann S."/>
            <person name="Fowler T.J."/>
            <person name="Gathman A.C."/>
            <person name="Lombard V."/>
            <person name="Henrissat B."/>
            <person name="Knabe N."/>
            <person name="Kuees U."/>
            <person name="Lilly W.W."/>
            <person name="Lindquist E."/>
            <person name="Lucas S."/>
            <person name="Magnuson J.K."/>
            <person name="Piumi F."/>
            <person name="Raudaskoski M."/>
            <person name="Salamov A."/>
            <person name="Schmutz J."/>
            <person name="Schwarze F.W.M.R."/>
            <person name="vanKuyk P.A."/>
            <person name="Horton J.S."/>
            <person name="Grigoriev I.V."/>
            <person name="Woesten H.A.B."/>
        </authorList>
    </citation>
    <scope>NUCLEOTIDE SEQUENCE [LARGE SCALE GENOMIC DNA]</scope>
    <source>
        <strain evidence="3">H4-8 / FGSC 9210</strain>
    </source>
</reference>
<dbReference type="VEuPathDB" id="FungiDB:SCHCODRAFT_02542179"/>
<feature type="region of interest" description="Disordered" evidence="1">
    <location>
        <begin position="109"/>
        <end position="139"/>
    </location>
</feature>
<keyword evidence="3" id="KW-1185">Reference proteome</keyword>
<dbReference type="AlphaFoldDB" id="D8Q4Z2"/>
<gene>
    <name evidence="2" type="ORF">SCHCODRAFT_234891</name>
</gene>
<dbReference type="RefSeq" id="XP_003032222.1">
    <property type="nucleotide sequence ID" value="XM_003032176.1"/>
</dbReference>
<protein>
    <submittedName>
        <fullName evidence="2">Uncharacterized protein</fullName>
    </submittedName>
</protein>